<keyword evidence="2" id="KW-0732">Signal</keyword>
<feature type="signal peptide" evidence="2">
    <location>
        <begin position="1"/>
        <end position="17"/>
    </location>
</feature>
<reference evidence="4" key="1">
    <citation type="submission" date="2020-12" db="UniProtKB">
        <authorList>
            <consortium name="WormBaseParasite"/>
        </authorList>
    </citation>
    <scope>IDENTIFICATION</scope>
    <source>
        <strain evidence="4">MHco3</strain>
    </source>
</reference>
<sequence>MLLLLIGLLAVFGHVAGGEDITEQYIVTSMELIQAMQGTDADEAELHQLAKDIVYHGNDRYKVWKLYDAYMEGKSDDIKEAFTENYVNVKQLEFMKKRLKAILGYYLTRDQIERVEKTLEKEVAKKKSYQDLIAAVETAVAKDIGKEKAQRAVEKTIRDLRLLEKQNVGWLEKASKLFFSLIKHDEH</sequence>
<dbReference type="AlphaFoldDB" id="A0A7I4Y1W8"/>
<keyword evidence="3" id="KW-1185">Reference proteome</keyword>
<name>A0A7I4Y1W8_HAECO</name>
<accession>A0A7I4Y1W8</accession>
<protein>
    <submittedName>
        <fullName evidence="4">Secreted protein</fullName>
    </submittedName>
</protein>
<evidence type="ECO:0000256" key="1">
    <source>
        <dbReference type="SAM" id="Coils"/>
    </source>
</evidence>
<dbReference type="Proteomes" id="UP000025227">
    <property type="component" value="Unplaced"/>
</dbReference>
<dbReference type="WBParaSite" id="HCON_00040545-00001">
    <property type="protein sequence ID" value="HCON_00040545-00001"/>
    <property type="gene ID" value="HCON_00040545"/>
</dbReference>
<dbReference type="OMA" id="LIKHDEH"/>
<feature type="chain" id="PRO_5029706326" evidence="2">
    <location>
        <begin position="18"/>
        <end position="187"/>
    </location>
</feature>
<proteinExistence type="predicted"/>
<evidence type="ECO:0000256" key="2">
    <source>
        <dbReference type="SAM" id="SignalP"/>
    </source>
</evidence>
<organism evidence="3 4">
    <name type="scientific">Haemonchus contortus</name>
    <name type="common">Barber pole worm</name>
    <dbReference type="NCBI Taxonomy" id="6289"/>
    <lineage>
        <taxon>Eukaryota</taxon>
        <taxon>Metazoa</taxon>
        <taxon>Ecdysozoa</taxon>
        <taxon>Nematoda</taxon>
        <taxon>Chromadorea</taxon>
        <taxon>Rhabditida</taxon>
        <taxon>Rhabditina</taxon>
        <taxon>Rhabditomorpha</taxon>
        <taxon>Strongyloidea</taxon>
        <taxon>Trichostrongylidae</taxon>
        <taxon>Haemonchus</taxon>
    </lineage>
</organism>
<dbReference type="OrthoDB" id="5816129at2759"/>
<evidence type="ECO:0000313" key="4">
    <source>
        <dbReference type="WBParaSite" id="HCON_00040545-00001"/>
    </source>
</evidence>
<evidence type="ECO:0000313" key="3">
    <source>
        <dbReference type="Proteomes" id="UP000025227"/>
    </source>
</evidence>
<feature type="coiled-coil region" evidence="1">
    <location>
        <begin position="112"/>
        <end position="166"/>
    </location>
</feature>
<keyword evidence="1" id="KW-0175">Coiled coil</keyword>